<dbReference type="RefSeq" id="WP_189516976.1">
    <property type="nucleotide sequence ID" value="NZ_BMXG01000026.1"/>
</dbReference>
<comment type="similarity">
    <text evidence="3">Belongs to the class-III pyridoxal-phosphate-dependent aminotransferase family.</text>
</comment>
<proteinExistence type="inferred from homology"/>
<reference evidence="4" key="2">
    <citation type="submission" date="2020-09" db="EMBL/GenBank/DDBJ databases">
        <authorList>
            <person name="Sun Q."/>
            <person name="Kim S."/>
        </authorList>
    </citation>
    <scope>NUCLEOTIDE SEQUENCE</scope>
    <source>
        <strain evidence="4">KCTC 12870</strain>
    </source>
</reference>
<organism evidence="4 5">
    <name type="scientific">Cerasicoccus arenae</name>
    <dbReference type="NCBI Taxonomy" id="424488"/>
    <lineage>
        <taxon>Bacteria</taxon>
        <taxon>Pseudomonadati</taxon>
        <taxon>Verrucomicrobiota</taxon>
        <taxon>Opitutia</taxon>
        <taxon>Puniceicoccales</taxon>
        <taxon>Cerasicoccaceae</taxon>
        <taxon>Cerasicoccus</taxon>
    </lineage>
</organism>
<dbReference type="InterPro" id="IPR015421">
    <property type="entry name" value="PyrdxlP-dep_Trfase_major"/>
</dbReference>
<gene>
    <name evidence="4" type="ORF">GCM10007047_31350</name>
</gene>
<dbReference type="GO" id="GO:0030170">
    <property type="term" value="F:pyridoxal phosphate binding"/>
    <property type="evidence" value="ECO:0007669"/>
    <property type="project" value="InterPro"/>
</dbReference>
<evidence type="ECO:0000256" key="2">
    <source>
        <dbReference type="ARBA" id="ARBA00022898"/>
    </source>
</evidence>
<evidence type="ECO:0000313" key="5">
    <source>
        <dbReference type="Proteomes" id="UP000642829"/>
    </source>
</evidence>
<dbReference type="GO" id="GO:0008483">
    <property type="term" value="F:transaminase activity"/>
    <property type="evidence" value="ECO:0007669"/>
    <property type="project" value="InterPro"/>
</dbReference>
<dbReference type="Gene3D" id="3.90.1150.10">
    <property type="entry name" value="Aspartate Aminotransferase, domain 1"/>
    <property type="match status" value="1"/>
</dbReference>
<dbReference type="AlphaFoldDB" id="A0A8J3DDS5"/>
<evidence type="ECO:0000313" key="4">
    <source>
        <dbReference type="EMBL" id="GHC11751.1"/>
    </source>
</evidence>
<dbReference type="InterPro" id="IPR005814">
    <property type="entry name" value="Aminotrans_3"/>
</dbReference>
<dbReference type="PANTHER" id="PTHR43713">
    <property type="entry name" value="GLUTAMATE-1-SEMIALDEHYDE 2,1-AMINOMUTASE"/>
    <property type="match status" value="1"/>
</dbReference>
<dbReference type="Gene3D" id="3.40.640.10">
    <property type="entry name" value="Type I PLP-dependent aspartate aminotransferase-like (Major domain)"/>
    <property type="match status" value="1"/>
</dbReference>
<protein>
    <submittedName>
        <fullName evidence="4">Glutamate-1-semialdehyde 2,1-aminomutase</fullName>
    </submittedName>
</protein>
<keyword evidence="5" id="KW-1185">Reference proteome</keyword>
<keyword evidence="2 3" id="KW-0663">Pyridoxal phosphate</keyword>
<evidence type="ECO:0000256" key="3">
    <source>
        <dbReference type="RuleBase" id="RU003560"/>
    </source>
</evidence>
<accession>A0A8J3DDS5</accession>
<name>A0A8J3DDS5_9BACT</name>
<dbReference type="EMBL" id="BMXG01000026">
    <property type="protein sequence ID" value="GHC11751.1"/>
    <property type="molecule type" value="Genomic_DNA"/>
</dbReference>
<dbReference type="Proteomes" id="UP000642829">
    <property type="component" value="Unassembled WGS sequence"/>
</dbReference>
<dbReference type="InterPro" id="IPR015422">
    <property type="entry name" value="PyrdxlP-dep_Trfase_small"/>
</dbReference>
<comment type="caution">
    <text evidence="4">The sequence shown here is derived from an EMBL/GenBank/DDBJ whole genome shotgun (WGS) entry which is preliminary data.</text>
</comment>
<dbReference type="PANTHER" id="PTHR43713:SF3">
    <property type="entry name" value="GLUTAMATE-1-SEMIALDEHYDE 2,1-AMINOMUTASE 1, CHLOROPLASTIC-RELATED"/>
    <property type="match status" value="1"/>
</dbReference>
<evidence type="ECO:0000256" key="1">
    <source>
        <dbReference type="ARBA" id="ARBA00001933"/>
    </source>
</evidence>
<dbReference type="Pfam" id="PF00202">
    <property type="entry name" value="Aminotran_3"/>
    <property type="match status" value="1"/>
</dbReference>
<dbReference type="InterPro" id="IPR015424">
    <property type="entry name" value="PyrdxlP-dep_Trfase"/>
</dbReference>
<dbReference type="SUPFAM" id="SSF53383">
    <property type="entry name" value="PLP-dependent transferases"/>
    <property type="match status" value="1"/>
</dbReference>
<sequence length="410" mass="45393">MNTHYEKSLQLFDRASKVAPGGIYGHMSPAACLPGASPYYAVRGEGCRYWDVDGHEYIDFMCGYGPVILGYNHPEVDEAAAKQRELGNCFNHPTERFVELVERLVSLVDFADWGVLAKNGGDVTTWAIQVAREHTKRKKIIRLKGSYHGVDPWCTPGHGGLIEEDREHIHHFAWNDLTAFQGLVERYRGEIAGLIISPWHHPVFADSDFGAPGFLIGLERICRAEGIVLISDDIRGGFRLNIGGSHEEFGYTPDIVCFCKALGNGYPISAALGTDALRVAASKVFLTGSYWNSAVPMAAALKTLEILERDNVIAKIKQTGQRLSDGLVKIGEKHGHSIKPSGPPSVPFYRLTEEKNFLRQQQWCAEAMQRGAFLHPHHNWFICAAHTDADIDAGLQIADDALAACVKQWD</sequence>
<reference evidence="4" key="1">
    <citation type="journal article" date="2014" name="Int. J. Syst. Evol. Microbiol.">
        <title>Complete genome sequence of Corynebacterium casei LMG S-19264T (=DSM 44701T), isolated from a smear-ripened cheese.</title>
        <authorList>
            <consortium name="US DOE Joint Genome Institute (JGI-PGF)"/>
            <person name="Walter F."/>
            <person name="Albersmeier A."/>
            <person name="Kalinowski J."/>
            <person name="Ruckert C."/>
        </authorList>
    </citation>
    <scope>NUCLEOTIDE SEQUENCE</scope>
    <source>
        <strain evidence="4">KCTC 12870</strain>
    </source>
</reference>
<comment type="cofactor">
    <cofactor evidence="1">
        <name>pyridoxal 5'-phosphate</name>
        <dbReference type="ChEBI" id="CHEBI:597326"/>
    </cofactor>
</comment>